<keyword evidence="1" id="KW-0175">Coiled coil</keyword>
<feature type="coiled-coil region" evidence="1">
    <location>
        <begin position="218"/>
        <end position="245"/>
    </location>
</feature>
<evidence type="ECO:0000313" key="2">
    <source>
        <dbReference type="EMBL" id="CAG2250293.1"/>
    </source>
</evidence>
<protein>
    <submittedName>
        <fullName evidence="2">Uncharacterized protein</fullName>
    </submittedName>
</protein>
<dbReference type="AlphaFoldDB" id="A0A8S3V1X0"/>
<name>A0A8S3V1X0_MYTED</name>
<reference evidence="2" key="1">
    <citation type="submission" date="2021-03" db="EMBL/GenBank/DDBJ databases">
        <authorList>
            <person name="Bekaert M."/>
        </authorList>
    </citation>
    <scope>NUCLEOTIDE SEQUENCE</scope>
</reference>
<gene>
    <name evidence="2" type="ORF">MEDL_62030</name>
</gene>
<proteinExistence type="predicted"/>
<sequence length="282" mass="32694">MALLNPVRNSSTNSVYSIHGCKNGNYIRLVFALLPLKSEECYTKLLDRLIDVCTTRRITLQPEFLPPYEEIELLNEDENNKWSVDPDFKKQTEDEEQQLELTEVVDVDLYDVCGNDDKQFQYITPVSSGISNAFTNEIRCYSESDYGATKWDTAYASTIRSVKCKNLGSRCLFCAEDRRMLRKRQQKAEEKKISPPVTFVHRTYQHVTCPEKNLVTKIEQQKTEMRTLSSEVQKLKRQLHKQIVQNGVTFKNPSVENIELKDLMSTCQNDFEQAFPNPNNLQ</sequence>
<comment type="caution">
    <text evidence="2">The sequence shown here is derived from an EMBL/GenBank/DDBJ whole genome shotgun (WGS) entry which is preliminary data.</text>
</comment>
<keyword evidence="3" id="KW-1185">Reference proteome</keyword>
<evidence type="ECO:0000313" key="3">
    <source>
        <dbReference type="Proteomes" id="UP000683360"/>
    </source>
</evidence>
<evidence type="ECO:0000256" key="1">
    <source>
        <dbReference type="SAM" id="Coils"/>
    </source>
</evidence>
<dbReference type="Proteomes" id="UP000683360">
    <property type="component" value="Unassembled WGS sequence"/>
</dbReference>
<accession>A0A8S3V1X0</accession>
<organism evidence="2 3">
    <name type="scientific">Mytilus edulis</name>
    <name type="common">Blue mussel</name>
    <dbReference type="NCBI Taxonomy" id="6550"/>
    <lineage>
        <taxon>Eukaryota</taxon>
        <taxon>Metazoa</taxon>
        <taxon>Spiralia</taxon>
        <taxon>Lophotrochozoa</taxon>
        <taxon>Mollusca</taxon>
        <taxon>Bivalvia</taxon>
        <taxon>Autobranchia</taxon>
        <taxon>Pteriomorphia</taxon>
        <taxon>Mytilida</taxon>
        <taxon>Mytiloidea</taxon>
        <taxon>Mytilidae</taxon>
        <taxon>Mytilinae</taxon>
        <taxon>Mytilus</taxon>
    </lineage>
</organism>
<dbReference type="OrthoDB" id="6145089at2759"/>
<dbReference type="EMBL" id="CAJPWZ010003047">
    <property type="protein sequence ID" value="CAG2250293.1"/>
    <property type="molecule type" value="Genomic_DNA"/>
</dbReference>